<protein>
    <submittedName>
        <fullName evidence="1">ATPase</fullName>
    </submittedName>
</protein>
<dbReference type="EMBL" id="JANBPW010001765">
    <property type="protein sequence ID" value="KAJ1943203.1"/>
    <property type="molecule type" value="Genomic_DNA"/>
</dbReference>
<name>A0ACC1J9T6_9FUNG</name>
<accession>A0ACC1J9T6</accession>
<comment type="caution">
    <text evidence="1">The sequence shown here is derived from an EMBL/GenBank/DDBJ whole genome shotgun (WGS) entry which is preliminary data.</text>
</comment>
<evidence type="ECO:0000313" key="2">
    <source>
        <dbReference type="Proteomes" id="UP001150603"/>
    </source>
</evidence>
<organism evidence="1 2">
    <name type="scientific">Linderina macrospora</name>
    <dbReference type="NCBI Taxonomy" id="4868"/>
    <lineage>
        <taxon>Eukaryota</taxon>
        <taxon>Fungi</taxon>
        <taxon>Fungi incertae sedis</taxon>
        <taxon>Zoopagomycota</taxon>
        <taxon>Kickxellomycotina</taxon>
        <taxon>Kickxellomycetes</taxon>
        <taxon>Kickxellales</taxon>
        <taxon>Kickxellaceae</taxon>
        <taxon>Linderina</taxon>
    </lineage>
</organism>
<sequence length="582" mass="66462">MAMRDRLALQRFAWKYIIIDEGHRIKNMNCKLIRDLKMYQSANRLLLTGTPLQNSLAELWALLNFLLPEIFDDLDSFQAWFDFNDINEREGRDRIISEETQNSVVSKLHHILQPFLLRRLKSDVEKFLPPKREYLIACPMAPVQYEYYQAVRGPNLREFLQTRLASDQETTASVTPAESATATTEDDVDEEEEKGEKGEKREEEEAPPMRMRTRLTHQAEAVIDEDDDSLTLVPSGSSTPSQQKQQQQQRDVGLEQLRTKTMIKQMNLQFRLMQLRKVCQHPYLFDFPVTDPTDPESPYLIDEQLVRTSGKLIVLDRLLPELFKNGHRVLIFSQFSRVLDILDFYATMRNWRFCRIDGAVQQGDREQQIAEFNTNTGIPLSGGLGINLTAADTVVIFDSDWNPQQDLQAQDRVHRIGQTRPVIIYRLVVAGSCEGAILKRANSKRKLEKLVIHERKFKGLGRNNATGNTTRDETGAAAGTDKSKDELSVQDIAQILMADDTELVEKDQRELKDTLERLGPDDPVPGEAVLTQEELAALTDRSPAAYKPKAVVPSVLHQASRIEELVATRDETNDMLAKMEKL</sequence>
<evidence type="ECO:0000313" key="1">
    <source>
        <dbReference type="EMBL" id="KAJ1943203.1"/>
    </source>
</evidence>
<keyword evidence="2" id="KW-1185">Reference proteome</keyword>
<dbReference type="Proteomes" id="UP001150603">
    <property type="component" value="Unassembled WGS sequence"/>
</dbReference>
<gene>
    <name evidence="1" type="primary">IRC5_1</name>
    <name evidence="1" type="ORF">FBU59_002982</name>
</gene>
<proteinExistence type="predicted"/>
<reference evidence="1" key="1">
    <citation type="submission" date="2022-07" db="EMBL/GenBank/DDBJ databases">
        <title>Phylogenomic reconstructions and comparative analyses of Kickxellomycotina fungi.</title>
        <authorList>
            <person name="Reynolds N.K."/>
            <person name="Stajich J.E."/>
            <person name="Barry K."/>
            <person name="Grigoriev I.V."/>
            <person name="Crous P."/>
            <person name="Smith M.E."/>
        </authorList>
    </citation>
    <scope>NUCLEOTIDE SEQUENCE</scope>
    <source>
        <strain evidence="1">NRRL 5244</strain>
    </source>
</reference>